<dbReference type="Proteomes" id="UP000192678">
    <property type="component" value="Unassembled WGS sequence"/>
</dbReference>
<dbReference type="Gene3D" id="2.60.40.1120">
    <property type="entry name" value="Carboxypeptidase-like, regulatory domain"/>
    <property type="match status" value="1"/>
</dbReference>
<dbReference type="PANTHER" id="PTHR30329:SF21">
    <property type="entry name" value="LIPOPROTEIN YIAD-RELATED"/>
    <property type="match status" value="1"/>
</dbReference>
<accession>A0A1W2EZ90</accession>
<evidence type="ECO:0000313" key="6">
    <source>
        <dbReference type="EMBL" id="SMD15027.1"/>
    </source>
</evidence>
<protein>
    <submittedName>
        <fullName evidence="6">WD40-like Beta Propeller Repeat</fullName>
    </submittedName>
</protein>
<dbReference type="SUPFAM" id="SSF103088">
    <property type="entry name" value="OmpA-like"/>
    <property type="match status" value="1"/>
</dbReference>
<keyword evidence="3" id="KW-0998">Cell outer membrane</keyword>
<comment type="subcellular location">
    <subcellularLocation>
        <location evidence="1">Cell outer membrane</location>
    </subcellularLocation>
</comment>
<evidence type="ECO:0000259" key="5">
    <source>
        <dbReference type="PROSITE" id="PS51123"/>
    </source>
</evidence>
<dbReference type="SUPFAM" id="SSF49464">
    <property type="entry name" value="Carboxypeptidase regulatory domain-like"/>
    <property type="match status" value="1"/>
</dbReference>
<dbReference type="Gene3D" id="1.25.40.10">
    <property type="entry name" value="Tetratricopeptide repeat domain"/>
    <property type="match status" value="1"/>
</dbReference>
<evidence type="ECO:0000256" key="2">
    <source>
        <dbReference type="ARBA" id="ARBA00023136"/>
    </source>
</evidence>
<dbReference type="CDD" id="cd07185">
    <property type="entry name" value="OmpA_C-like"/>
    <property type="match status" value="1"/>
</dbReference>
<dbReference type="STRING" id="475255.SAMN04488101_1183"/>
<dbReference type="Pfam" id="PF13620">
    <property type="entry name" value="CarboxypepD_reg"/>
    <property type="match status" value="1"/>
</dbReference>
<dbReference type="RefSeq" id="WP_084291747.1">
    <property type="nucleotide sequence ID" value="NZ_FWYB01000018.1"/>
</dbReference>
<dbReference type="AlphaFoldDB" id="A0A1W2EZ90"/>
<name>A0A1W2EZ90_9SPHI</name>
<dbReference type="PROSITE" id="PS51123">
    <property type="entry name" value="OMPA_2"/>
    <property type="match status" value="1"/>
</dbReference>
<dbReference type="EMBL" id="FWYB01000018">
    <property type="protein sequence ID" value="SMD15027.1"/>
    <property type="molecule type" value="Genomic_DNA"/>
</dbReference>
<keyword evidence="7" id="KW-1185">Reference proteome</keyword>
<proteinExistence type="predicted"/>
<keyword evidence="2 4" id="KW-0472">Membrane</keyword>
<organism evidence="6 7">
    <name type="scientific">Pedobacter nyackensis</name>
    <dbReference type="NCBI Taxonomy" id="475255"/>
    <lineage>
        <taxon>Bacteria</taxon>
        <taxon>Pseudomonadati</taxon>
        <taxon>Bacteroidota</taxon>
        <taxon>Sphingobacteriia</taxon>
        <taxon>Sphingobacteriales</taxon>
        <taxon>Sphingobacteriaceae</taxon>
        <taxon>Pedobacter</taxon>
    </lineage>
</organism>
<dbReference type="PRINTS" id="PR01021">
    <property type="entry name" value="OMPADOMAIN"/>
</dbReference>
<dbReference type="Pfam" id="PF07676">
    <property type="entry name" value="PD40"/>
    <property type="match status" value="1"/>
</dbReference>
<dbReference type="GO" id="GO:0009279">
    <property type="term" value="C:cell outer membrane"/>
    <property type="evidence" value="ECO:0007669"/>
    <property type="project" value="UniProtKB-SubCell"/>
</dbReference>
<sequence length="644" mass="71918">MKNYILIAAFCLVGLVTRGQALRKEADKQFELYNFTKAVTLYTEAYKRNPTTYTADRLAESYRKTFNYAAAEKWYAKADNMPDVAAKTTLAYGLTLQANGKYDLAKSVFQKYRAKGDSLINDQQIERLITSCDSAKVWTANPVNVKIENQTRLNSQTADWAPVSYKNGVVFTSDRSLRGGKDSSVKKHKPFLRFDGKLIKPSDQIYSWTGNNYNHLYYSAGNNLSIFPIDAGTNYHVGTATFNHAGNEMFFTLTRIPESIKPYEKISTINIEIYSSRLNSSGVWGKPVSLPINNVGSYSVSDPFLVGDTLYFSSNRPGGKGGTDLYYMVRNGDSAWGQVQNMASVNTRGNERTPVMAANGDFYFASDGYVGMGGLDIFKVLNLKNAPKIINFKYPVNTSRDDFAVSLSDIPGTYLFSSNREGGNGADDIYSLFIPRPVDENVILAGVVYDQQTKLPIAGAKVTLETVNGKSQDLLTNAKGFYQFNVAKNSSYKLTGTKQNYIPANEQVKTDTAKRYIQDLYLQFFTDQAIVLPNIYYDFDKYNIRPDAAVQLDKVLVLLNKYPNLKLELSSHTDSRGVDVYNQWLSQKRAESAVAYLVGKGIAQDRISAHGYGETRLVNRCANGVACSKEEHQANRRTEIKKAN</sequence>
<dbReference type="InterPro" id="IPR011659">
    <property type="entry name" value="WD40"/>
</dbReference>
<dbReference type="InterPro" id="IPR011990">
    <property type="entry name" value="TPR-like_helical_dom_sf"/>
</dbReference>
<dbReference type="InterPro" id="IPR036737">
    <property type="entry name" value="OmpA-like_sf"/>
</dbReference>
<dbReference type="SUPFAM" id="SSF48452">
    <property type="entry name" value="TPR-like"/>
    <property type="match status" value="1"/>
</dbReference>
<evidence type="ECO:0000256" key="3">
    <source>
        <dbReference type="ARBA" id="ARBA00023237"/>
    </source>
</evidence>
<reference evidence="6 7" key="1">
    <citation type="submission" date="2017-04" db="EMBL/GenBank/DDBJ databases">
        <authorList>
            <person name="Afonso C.L."/>
            <person name="Miller P.J."/>
            <person name="Scott M.A."/>
            <person name="Spackman E."/>
            <person name="Goraichik I."/>
            <person name="Dimitrov K.M."/>
            <person name="Suarez D.L."/>
            <person name="Swayne D.E."/>
        </authorList>
    </citation>
    <scope>NUCLEOTIDE SEQUENCE [LARGE SCALE GENOMIC DNA]</scope>
    <source>
        <strain evidence="6 7">DSM 19625</strain>
    </source>
</reference>
<dbReference type="PANTHER" id="PTHR30329">
    <property type="entry name" value="STATOR ELEMENT OF FLAGELLAR MOTOR COMPLEX"/>
    <property type="match status" value="1"/>
</dbReference>
<evidence type="ECO:0000256" key="1">
    <source>
        <dbReference type="ARBA" id="ARBA00004442"/>
    </source>
</evidence>
<dbReference type="Gene3D" id="3.30.1330.60">
    <property type="entry name" value="OmpA-like domain"/>
    <property type="match status" value="1"/>
</dbReference>
<evidence type="ECO:0000256" key="4">
    <source>
        <dbReference type="PROSITE-ProRule" id="PRU00473"/>
    </source>
</evidence>
<gene>
    <name evidence="6" type="ORF">SAMN04488101_1183</name>
</gene>
<dbReference type="InterPro" id="IPR050330">
    <property type="entry name" value="Bact_OuterMem_StrucFunc"/>
</dbReference>
<dbReference type="InterPro" id="IPR006664">
    <property type="entry name" value="OMP_bac"/>
</dbReference>
<dbReference type="InterPro" id="IPR008969">
    <property type="entry name" value="CarboxyPept-like_regulatory"/>
</dbReference>
<evidence type="ECO:0000313" key="7">
    <source>
        <dbReference type="Proteomes" id="UP000192678"/>
    </source>
</evidence>
<feature type="domain" description="OmpA-like" evidence="5">
    <location>
        <begin position="525"/>
        <end position="644"/>
    </location>
</feature>
<dbReference type="Pfam" id="PF00691">
    <property type="entry name" value="OmpA"/>
    <property type="match status" value="1"/>
</dbReference>
<dbReference type="InterPro" id="IPR006665">
    <property type="entry name" value="OmpA-like"/>
</dbReference>